<comment type="similarity">
    <text evidence="19">Belongs to the XPG/RAD2 endonuclease family. EXO1 subfamily.</text>
</comment>
<evidence type="ECO:0000256" key="2">
    <source>
        <dbReference type="ARBA" id="ARBA00022553"/>
    </source>
</evidence>
<proteinExistence type="inferred from homology"/>
<dbReference type="SUPFAM" id="SSF47807">
    <property type="entry name" value="5' to 3' exonuclease, C-terminal subdomain"/>
    <property type="match status" value="1"/>
</dbReference>
<feature type="domain" description="XPG-I" evidence="20">
    <location>
        <begin position="79"/>
        <end position="169"/>
    </location>
</feature>
<dbReference type="SMART" id="SM00484">
    <property type="entry name" value="XPGI"/>
    <property type="match status" value="1"/>
</dbReference>
<evidence type="ECO:0000256" key="7">
    <source>
        <dbReference type="ARBA" id="ARBA00022801"/>
    </source>
</evidence>
<dbReference type="GO" id="GO:0003677">
    <property type="term" value="F:DNA binding"/>
    <property type="evidence" value="ECO:0007669"/>
    <property type="project" value="UniProtKB-UniRule"/>
</dbReference>
<dbReference type="CDD" id="cd09857">
    <property type="entry name" value="PIN_EXO1"/>
    <property type="match status" value="1"/>
</dbReference>
<keyword evidence="8 19" id="KW-0269">Exonuclease</keyword>
<evidence type="ECO:0000256" key="16">
    <source>
        <dbReference type="ARBA" id="ARBA00057694"/>
    </source>
</evidence>
<keyword evidence="14 19" id="KW-0539">Nucleus</keyword>
<evidence type="ECO:0000256" key="1">
    <source>
        <dbReference type="ARBA" id="ARBA00004123"/>
    </source>
</evidence>
<evidence type="ECO:0000256" key="14">
    <source>
        <dbReference type="ARBA" id="ARBA00023242"/>
    </source>
</evidence>
<dbReference type="InterPro" id="IPR006085">
    <property type="entry name" value="XPG_DNA_repair_N"/>
</dbReference>
<dbReference type="PANTHER" id="PTHR11081:SF8">
    <property type="entry name" value="EXONUCLEASE 1"/>
    <property type="match status" value="1"/>
</dbReference>
<dbReference type="GO" id="GO:0051321">
    <property type="term" value="P:meiotic cell cycle"/>
    <property type="evidence" value="ECO:0007669"/>
    <property type="project" value="UniProtKB-KW"/>
</dbReference>
<keyword evidence="22" id="KW-1185">Reference proteome</keyword>
<keyword evidence="6 19" id="KW-0227">DNA damage</keyword>
<evidence type="ECO:0000256" key="12">
    <source>
        <dbReference type="ARBA" id="ARBA00023125"/>
    </source>
</evidence>
<keyword evidence="12 19" id="KW-0238">DNA-binding</keyword>
<evidence type="ECO:0000256" key="15">
    <source>
        <dbReference type="ARBA" id="ARBA00023254"/>
    </source>
</evidence>
<evidence type="ECO:0000256" key="17">
    <source>
        <dbReference type="ARBA" id="ARBA00064664"/>
    </source>
</evidence>
<dbReference type="GO" id="GO:0002376">
    <property type="term" value="P:immune system process"/>
    <property type="evidence" value="ECO:0007669"/>
    <property type="project" value="UniProtKB-KW"/>
</dbReference>
<dbReference type="InterPro" id="IPR044752">
    <property type="entry name" value="PIN-like_EXO1"/>
</dbReference>
<evidence type="ECO:0000256" key="19">
    <source>
        <dbReference type="RuleBase" id="RU910737"/>
    </source>
</evidence>
<keyword evidence="13 19" id="KW-0234">DNA repair</keyword>
<keyword evidence="11" id="KW-0007">Acetylation</keyword>
<keyword evidence="2" id="KW-0597">Phosphoprotein</keyword>
<dbReference type="InterPro" id="IPR006086">
    <property type="entry name" value="XPG-I_dom"/>
</dbReference>
<dbReference type="EMBL" id="JAUJYO010000014">
    <property type="protein sequence ID" value="KAK1298251.1"/>
    <property type="molecule type" value="Genomic_DNA"/>
</dbReference>
<dbReference type="GO" id="GO:0006281">
    <property type="term" value="P:DNA repair"/>
    <property type="evidence" value="ECO:0007669"/>
    <property type="project" value="UniProtKB-UniRule"/>
</dbReference>
<keyword evidence="15" id="KW-0469">Meiosis</keyword>
<name>A0AAV9D9G0_ACOCL</name>
<dbReference type="Gene3D" id="3.40.50.1010">
    <property type="entry name" value="5'-nuclease"/>
    <property type="match status" value="1"/>
</dbReference>
<dbReference type="Proteomes" id="UP001180020">
    <property type="component" value="Unassembled WGS sequence"/>
</dbReference>
<comment type="function">
    <text evidence="16">5'-&gt;3' double-stranded DNA exonuclease which may also possess a cryptic 3'-&gt;5' double-stranded DNA exonuclease activity. Functions in DNA mismatch repair (MMR) to excise mismatch-containing DNA tracts directed by strand breaks located either 5' or 3' to the mismatch. Also exhibits endonuclease activity against 5'-overhanging flap structures similar to those generated by displacement synthesis when DNA polymerase encounters the 5'-end of a downstream Okazaki fragment. Required for somatic hypermutation (SHM) and class switch recombination (CSR) of immunoglobulin genes. Essential for male and female meiosis.</text>
</comment>
<dbReference type="InterPro" id="IPR019974">
    <property type="entry name" value="XPG_CS"/>
</dbReference>
<gene>
    <name evidence="21" type="primary">EXO1</name>
    <name evidence="21" type="ORF">QJS10_CPB14g00313</name>
</gene>
<dbReference type="PROSITE" id="PS00842">
    <property type="entry name" value="XPG_2"/>
    <property type="match status" value="1"/>
</dbReference>
<dbReference type="SMART" id="SM00279">
    <property type="entry name" value="HhH2"/>
    <property type="match status" value="1"/>
</dbReference>
<dbReference type="InterPro" id="IPR036279">
    <property type="entry name" value="5-3_exonuclease_C_sf"/>
</dbReference>
<dbReference type="CDD" id="cd09901">
    <property type="entry name" value="H3TH_FEN1-like"/>
    <property type="match status" value="1"/>
</dbReference>
<feature type="repeat" description="TPR" evidence="18">
    <location>
        <begin position="37"/>
        <end position="70"/>
    </location>
</feature>
<dbReference type="PROSITE" id="PS50005">
    <property type="entry name" value="TPR"/>
    <property type="match status" value="1"/>
</dbReference>
<dbReference type="FunFam" id="3.40.50.1010:FF:000111">
    <property type="entry name" value="Exonuclease 1"/>
    <property type="match status" value="1"/>
</dbReference>
<evidence type="ECO:0000256" key="11">
    <source>
        <dbReference type="ARBA" id="ARBA00022990"/>
    </source>
</evidence>
<dbReference type="AlphaFoldDB" id="A0AAV9D9G0"/>
<evidence type="ECO:0000256" key="5">
    <source>
        <dbReference type="ARBA" id="ARBA00022759"/>
    </source>
</evidence>
<evidence type="ECO:0000313" key="21">
    <source>
        <dbReference type="EMBL" id="KAK1298251.1"/>
    </source>
</evidence>
<evidence type="ECO:0000256" key="13">
    <source>
        <dbReference type="ARBA" id="ARBA00023204"/>
    </source>
</evidence>
<evidence type="ECO:0000256" key="3">
    <source>
        <dbReference type="ARBA" id="ARBA00022722"/>
    </source>
</evidence>
<dbReference type="GO" id="GO:0046872">
    <property type="term" value="F:metal ion binding"/>
    <property type="evidence" value="ECO:0007669"/>
    <property type="project" value="UniProtKB-UniRule"/>
</dbReference>
<dbReference type="FunFam" id="1.10.150.20:FF:000011">
    <property type="entry name" value="exonuclease 1"/>
    <property type="match status" value="1"/>
</dbReference>
<dbReference type="InterPro" id="IPR006084">
    <property type="entry name" value="XPG/Rad2"/>
</dbReference>
<dbReference type="GO" id="GO:0005634">
    <property type="term" value="C:nucleus"/>
    <property type="evidence" value="ECO:0007669"/>
    <property type="project" value="UniProtKB-SubCell"/>
</dbReference>
<evidence type="ECO:0000259" key="20">
    <source>
        <dbReference type="SMART" id="SM00484"/>
    </source>
</evidence>
<dbReference type="Pfam" id="PF00867">
    <property type="entry name" value="XPG_I"/>
    <property type="match status" value="1"/>
</dbReference>
<organism evidence="21 22">
    <name type="scientific">Acorus calamus</name>
    <name type="common">Sweet flag</name>
    <dbReference type="NCBI Taxonomy" id="4465"/>
    <lineage>
        <taxon>Eukaryota</taxon>
        <taxon>Viridiplantae</taxon>
        <taxon>Streptophyta</taxon>
        <taxon>Embryophyta</taxon>
        <taxon>Tracheophyta</taxon>
        <taxon>Spermatophyta</taxon>
        <taxon>Magnoliopsida</taxon>
        <taxon>Liliopsida</taxon>
        <taxon>Acoraceae</taxon>
        <taxon>Acorus</taxon>
    </lineage>
</organism>
<evidence type="ECO:0000256" key="4">
    <source>
        <dbReference type="ARBA" id="ARBA00022723"/>
    </source>
</evidence>
<dbReference type="Gene3D" id="1.10.150.20">
    <property type="entry name" value="5' to 3' exonuclease, C-terminal subdomain"/>
    <property type="match status" value="1"/>
</dbReference>
<dbReference type="PANTHER" id="PTHR11081">
    <property type="entry name" value="FLAP ENDONUCLEASE FAMILY MEMBER"/>
    <property type="match status" value="1"/>
</dbReference>
<keyword evidence="19" id="KW-0267">Excision nuclease</keyword>
<dbReference type="InterPro" id="IPR029060">
    <property type="entry name" value="PIN-like_dom_sf"/>
</dbReference>
<keyword evidence="7 19" id="KW-0378">Hydrolase</keyword>
<comment type="cofactor">
    <cofactor evidence="19">
        <name>Mg(2+)</name>
        <dbReference type="ChEBI" id="CHEBI:18420"/>
    </cofactor>
    <text evidence="19">Binds 2 magnesium ions per subunit. They probably participate in the reaction catalyzed by the enzyme. May bind an additional third magnesium ion after substrate binding.</text>
</comment>
<dbReference type="InterPro" id="IPR019734">
    <property type="entry name" value="TPR_rpt"/>
</dbReference>
<dbReference type="SUPFAM" id="SSF88723">
    <property type="entry name" value="PIN domain-like"/>
    <property type="match status" value="1"/>
</dbReference>
<dbReference type="Pfam" id="PF00752">
    <property type="entry name" value="XPG_N"/>
    <property type="match status" value="1"/>
</dbReference>
<evidence type="ECO:0000313" key="22">
    <source>
        <dbReference type="Proteomes" id="UP001180020"/>
    </source>
</evidence>
<dbReference type="PRINTS" id="PR00853">
    <property type="entry name" value="XPGRADSUPER"/>
</dbReference>
<reference evidence="21" key="2">
    <citation type="submission" date="2023-06" db="EMBL/GenBank/DDBJ databases">
        <authorList>
            <person name="Ma L."/>
            <person name="Liu K.-W."/>
            <person name="Li Z."/>
            <person name="Hsiao Y.-Y."/>
            <person name="Qi Y."/>
            <person name="Fu T."/>
            <person name="Tang G."/>
            <person name="Zhang D."/>
            <person name="Sun W.-H."/>
            <person name="Liu D.-K."/>
            <person name="Li Y."/>
            <person name="Chen G.-Z."/>
            <person name="Liu X.-D."/>
            <person name="Liao X.-Y."/>
            <person name="Jiang Y.-T."/>
            <person name="Yu X."/>
            <person name="Hao Y."/>
            <person name="Huang J."/>
            <person name="Zhao X.-W."/>
            <person name="Ke S."/>
            <person name="Chen Y.-Y."/>
            <person name="Wu W.-L."/>
            <person name="Hsu J.-L."/>
            <person name="Lin Y.-F."/>
            <person name="Huang M.-D."/>
            <person name="Li C.-Y."/>
            <person name="Huang L."/>
            <person name="Wang Z.-W."/>
            <person name="Zhao X."/>
            <person name="Zhong W.-Y."/>
            <person name="Peng D.-H."/>
            <person name="Ahmad S."/>
            <person name="Lan S."/>
            <person name="Zhang J.-S."/>
            <person name="Tsai W.-C."/>
            <person name="Van De Peer Y."/>
            <person name="Liu Z.-J."/>
        </authorList>
    </citation>
    <scope>NUCLEOTIDE SEQUENCE</scope>
    <source>
        <strain evidence="21">CP</strain>
        <tissue evidence="21">Leaves</tissue>
    </source>
</reference>
<keyword evidence="18" id="KW-0802">TPR repeat</keyword>
<evidence type="ECO:0000256" key="18">
    <source>
        <dbReference type="PROSITE-ProRule" id="PRU00339"/>
    </source>
</evidence>
<protein>
    <recommendedName>
        <fullName evidence="19">Exonuclease 1</fullName>
        <ecNumber evidence="19">3.1.-.-</ecNumber>
    </recommendedName>
</protein>
<keyword evidence="10" id="KW-0391">Immunity</keyword>
<keyword evidence="4 19" id="KW-0479">Metal-binding</keyword>
<keyword evidence="5" id="KW-0255">Endonuclease</keyword>
<reference evidence="21" key="1">
    <citation type="journal article" date="2023" name="Nat. Commun.">
        <title>Diploid and tetraploid genomes of Acorus and the evolution of monocots.</title>
        <authorList>
            <person name="Ma L."/>
            <person name="Liu K.W."/>
            <person name="Li Z."/>
            <person name="Hsiao Y.Y."/>
            <person name="Qi Y."/>
            <person name="Fu T."/>
            <person name="Tang G.D."/>
            <person name="Zhang D."/>
            <person name="Sun W.H."/>
            <person name="Liu D.K."/>
            <person name="Li Y."/>
            <person name="Chen G.Z."/>
            <person name="Liu X.D."/>
            <person name="Liao X.Y."/>
            <person name="Jiang Y.T."/>
            <person name="Yu X."/>
            <person name="Hao Y."/>
            <person name="Huang J."/>
            <person name="Zhao X.W."/>
            <person name="Ke S."/>
            <person name="Chen Y.Y."/>
            <person name="Wu W.L."/>
            <person name="Hsu J.L."/>
            <person name="Lin Y.F."/>
            <person name="Huang M.D."/>
            <person name="Li C.Y."/>
            <person name="Huang L."/>
            <person name="Wang Z.W."/>
            <person name="Zhao X."/>
            <person name="Zhong W.Y."/>
            <person name="Peng D.H."/>
            <person name="Ahmad S."/>
            <person name="Lan S."/>
            <person name="Zhang J.S."/>
            <person name="Tsai W.C."/>
            <person name="Van de Peer Y."/>
            <person name="Liu Z.J."/>
        </authorList>
    </citation>
    <scope>NUCLEOTIDE SEQUENCE</scope>
    <source>
        <strain evidence="21">CP</strain>
    </source>
</reference>
<dbReference type="InterPro" id="IPR008918">
    <property type="entry name" value="HhH2"/>
</dbReference>
<keyword evidence="9 19" id="KW-0460">Magnesium</keyword>
<evidence type="ECO:0000256" key="6">
    <source>
        <dbReference type="ARBA" id="ARBA00022763"/>
    </source>
</evidence>
<evidence type="ECO:0000256" key="9">
    <source>
        <dbReference type="ARBA" id="ARBA00022842"/>
    </source>
</evidence>
<comment type="subcellular location">
    <subcellularLocation>
        <location evidence="1 19">Nucleus</location>
    </subcellularLocation>
</comment>
<dbReference type="GO" id="GO:0017108">
    <property type="term" value="F:5'-flap endonuclease activity"/>
    <property type="evidence" value="ECO:0007669"/>
    <property type="project" value="TreeGrafter"/>
</dbReference>
<keyword evidence="19" id="KW-0228">DNA excision</keyword>
<dbReference type="EC" id="3.1.-.-" evidence="19"/>
<evidence type="ECO:0000256" key="10">
    <source>
        <dbReference type="ARBA" id="ARBA00022859"/>
    </source>
</evidence>
<evidence type="ECO:0000256" key="8">
    <source>
        <dbReference type="ARBA" id="ARBA00022839"/>
    </source>
</evidence>
<comment type="subunit">
    <text evidence="17">Interacts with the MLH1-PMS2 heterodimer via MLH1. Interacts with MSH3. Interacts with the MSH2-MSH6 heterodimer via MSH2, and this interaction may increase the processivity of the 5'-&gt;3' exonuclease activity. Interacts with PCNA, and this interaction may both stimulate the cryptic 3'-&gt;5' exonuclease activity and suppress the 5'-&gt;3' exonuclease activity. Interacts with WRN, and this interaction stimulates both the 5'-&gt;3' exonuclease activity and cleavage of 5'-overhanging flap structures. Interacts with RECQL/RECQ1, and this interaction stimulates cleavage of 5'-overhanging flap structures. Interacts with DNA helicase ZGRF1; the interaction is increased following DNA damage induction.</text>
</comment>
<sequence length="337" mass="37747">MHYVNLLRHYKISPVVVFDGGNLPFKAATEGDRKRRRNANLELAKEKLSQGNTNAAIEYFKKAVSITPLMAHQLIQILRSENVEFIVAPYEADAQLAYLSSIESDQGGIDAVITEDSDLLAYGCPSVIFKMDRYGNGEEILMDRVFSTSSGGLSFQHFDKELFTGMCILAGCDFLPSVPGIGTKSAYTLVSKYRNLDRVISSIKHGKKGSLMPEDYPKSFIKALALFHHARIYDMNTKSLKPMKPLPPKFLQSLDSDLDILGPEIPPSLAVEIAEGRVDPIMMTTFDHIPEAKIPVLIRTMNDFHRDEVEVTSTQKSCFTIFSTHKSREEKITEHLN</sequence>
<keyword evidence="3 19" id="KW-0540">Nuclease</keyword>
<accession>A0AAV9D9G0</accession>
<dbReference type="GO" id="GO:0035312">
    <property type="term" value="F:5'-3' DNA exonuclease activity"/>
    <property type="evidence" value="ECO:0007669"/>
    <property type="project" value="UniProtKB-UniRule"/>
</dbReference>
<comment type="caution">
    <text evidence="21">The sequence shown here is derived from an EMBL/GenBank/DDBJ whole genome shotgun (WGS) entry which is preliminary data.</text>
</comment>